<evidence type="ECO:0000313" key="11">
    <source>
        <dbReference type="Proteomes" id="UP000295718"/>
    </source>
</evidence>
<dbReference type="InterPro" id="IPR011538">
    <property type="entry name" value="Nuo51_FMN-bd"/>
</dbReference>
<name>A0A4R1R3E1_9FIRM</name>
<dbReference type="RefSeq" id="WP_031389665.1">
    <property type="nucleotide sequence ID" value="NZ_JPNB01000001.1"/>
</dbReference>
<evidence type="ECO:0000259" key="9">
    <source>
        <dbReference type="PROSITE" id="PS51379"/>
    </source>
</evidence>
<dbReference type="InterPro" id="IPR019554">
    <property type="entry name" value="Soluble_ligand-bd"/>
</dbReference>
<feature type="binding site" evidence="8">
    <location>
        <position position="369"/>
    </location>
    <ligand>
        <name>[4Fe-4S] cluster</name>
        <dbReference type="ChEBI" id="CHEBI:49883"/>
        <label>1</label>
    </ligand>
</feature>
<reference evidence="10 11" key="1">
    <citation type="submission" date="2019-03" db="EMBL/GenBank/DDBJ databases">
        <title>Genomic Encyclopedia of Type Strains, Phase IV (KMG-IV): sequencing the most valuable type-strain genomes for metagenomic binning, comparative biology and taxonomic classification.</title>
        <authorList>
            <person name="Goeker M."/>
        </authorList>
    </citation>
    <scope>NUCLEOTIDE SEQUENCE [LARGE SCALE GENOMIC DNA]</scope>
    <source>
        <strain evidence="10 11">DSM 100556</strain>
    </source>
</reference>
<dbReference type="PROSITE" id="PS51379">
    <property type="entry name" value="4FE4S_FER_2"/>
    <property type="match status" value="1"/>
</dbReference>
<comment type="function">
    <text evidence="8">Part of a membrane-bound complex that couples electron transfer with translocation of ions across the membrane.</text>
</comment>
<evidence type="ECO:0000256" key="3">
    <source>
        <dbReference type="ARBA" id="ARBA00022723"/>
    </source>
</evidence>
<dbReference type="Gene3D" id="3.30.70.20">
    <property type="match status" value="1"/>
</dbReference>
<dbReference type="InterPro" id="IPR017896">
    <property type="entry name" value="4Fe4S_Fe-S-bd"/>
</dbReference>
<comment type="caution">
    <text evidence="10">The sequence shown here is derived from an EMBL/GenBank/DDBJ whole genome shotgun (WGS) entry which is preliminary data.</text>
</comment>
<comment type="cofactor">
    <cofactor evidence="8">
        <name>[4Fe-4S] cluster</name>
        <dbReference type="ChEBI" id="CHEBI:49883"/>
    </cofactor>
    <text evidence="8">Binds 2 [4Fe-4S] clusters per subunit.</text>
</comment>
<evidence type="ECO:0000256" key="8">
    <source>
        <dbReference type="HAMAP-Rule" id="MF_00461"/>
    </source>
</evidence>
<evidence type="ECO:0000256" key="6">
    <source>
        <dbReference type="ARBA" id="ARBA00023004"/>
    </source>
</evidence>
<keyword evidence="1 8" id="KW-0813">Transport</keyword>
<dbReference type="Pfam" id="PF01512">
    <property type="entry name" value="Complex1_51K"/>
    <property type="match status" value="1"/>
</dbReference>
<dbReference type="STRING" id="1469948.GCA_000732725_00919"/>
<dbReference type="Gene3D" id="3.40.50.11540">
    <property type="entry name" value="NADH-ubiquinone oxidoreductase 51kDa subunit"/>
    <property type="match status" value="1"/>
</dbReference>
<accession>A0A4R1R3E1</accession>
<dbReference type="Proteomes" id="UP000295718">
    <property type="component" value="Unassembled WGS sequence"/>
</dbReference>
<dbReference type="EC" id="7.-.-.-" evidence="8"/>
<sequence length="450" mass="49328">MAKLTFAGGIHPYDGKDMSKDKPMKAVLPKGDLVYPLSQHIGVPAVPIVKKGDRVLAGQKIAEASGYVSAPVYATVSGTVKVIEPRRVVTGDSIMSIIVENDEKYEEMEYLAIDSYQELTKEEIVGRIKEAGVVGMGGAGFPTFIKLSPGEPEKIDYIIANCAECEPYLTSDYRRMIEEPEKIVEGLKIILSLFDNARAILAVEDNKPDCIELLKKLTKNEKRISVKALKTKYPQGAERQIIYATTGRSINSKMLPSDAGCIVDNVDTIVAVYHAVMRGMPLMQRIVTVTGDAVSDPRNFLVRIGTSYRELVDEAGGFKKLPAKIVSGGPMMGFSIFDLDVPTTKTASALLCMTQDEVSQMQQGACINCGKCVEVCPGRIVPKMLSDYAEHYNEEAFLKHQGMECCECGCCSYVCPARKPLTQTIKSMRKIQLAKKSGKANEEKKKQEVG</sequence>
<dbReference type="PANTHER" id="PTHR43034">
    <property type="entry name" value="ION-TRANSLOCATING OXIDOREDUCTASE COMPLEX SUBUNIT C"/>
    <property type="match status" value="1"/>
</dbReference>
<dbReference type="InterPro" id="IPR026902">
    <property type="entry name" value="RnfC_N"/>
</dbReference>
<comment type="similarity">
    <text evidence="8">Belongs to the 4Fe4S bacterial-type ferredoxin family. RnfC subfamily.</text>
</comment>
<feature type="domain" description="4Fe-4S ferredoxin-type" evidence="9">
    <location>
        <begin position="357"/>
        <end position="387"/>
    </location>
</feature>
<dbReference type="PROSITE" id="PS00198">
    <property type="entry name" value="4FE4S_FER_1"/>
    <property type="match status" value="2"/>
</dbReference>
<keyword evidence="8" id="KW-1278">Translocase</keyword>
<feature type="binding site" evidence="8">
    <location>
        <position position="405"/>
    </location>
    <ligand>
        <name>[4Fe-4S] cluster</name>
        <dbReference type="ChEBI" id="CHEBI:49883"/>
        <label>2</label>
    </ligand>
</feature>
<dbReference type="GO" id="GO:0046872">
    <property type="term" value="F:metal ion binding"/>
    <property type="evidence" value="ECO:0007669"/>
    <property type="project" value="UniProtKB-KW"/>
</dbReference>
<feature type="binding site" evidence="8">
    <location>
        <position position="415"/>
    </location>
    <ligand>
        <name>[4Fe-4S] cluster</name>
        <dbReference type="ChEBI" id="CHEBI:49883"/>
        <label>1</label>
    </ligand>
</feature>
<comment type="subcellular location">
    <subcellularLocation>
        <location evidence="8">Cell membrane</location>
        <topology evidence="8">Peripheral membrane protein</topology>
    </subcellularLocation>
</comment>
<dbReference type="Pfam" id="PF10531">
    <property type="entry name" value="SLBB"/>
    <property type="match status" value="1"/>
</dbReference>
<feature type="binding site" evidence="8">
    <location>
        <position position="366"/>
    </location>
    <ligand>
        <name>[4Fe-4S] cluster</name>
        <dbReference type="ChEBI" id="CHEBI:49883"/>
        <label>1</label>
    </ligand>
</feature>
<feature type="binding site" evidence="8">
    <location>
        <position position="376"/>
    </location>
    <ligand>
        <name>[4Fe-4S] cluster</name>
        <dbReference type="ChEBI" id="CHEBI:49883"/>
        <label>2</label>
    </ligand>
</feature>
<evidence type="ECO:0000256" key="1">
    <source>
        <dbReference type="ARBA" id="ARBA00022448"/>
    </source>
</evidence>
<dbReference type="InterPro" id="IPR010208">
    <property type="entry name" value="Ion_transpt_RnfC/RsxC"/>
</dbReference>
<protein>
    <recommendedName>
        <fullName evidence="8">Ion-translocating oxidoreductase complex subunit C</fullName>
        <ecNumber evidence="8">7.-.-.-</ecNumber>
    </recommendedName>
    <alternativeName>
        <fullName evidence="8">Rnf electron transport complex subunit C</fullName>
    </alternativeName>
</protein>
<dbReference type="AlphaFoldDB" id="A0A4R1R3E1"/>
<evidence type="ECO:0000256" key="4">
    <source>
        <dbReference type="ARBA" id="ARBA00022737"/>
    </source>
</evidence>
<dbReference type="SUPFAM" id="SSF142019">
    <property type="entry name" value="Nqo1 FMN-binding domain-like"/>
    <property type="match status" value="1"/>
</dbReference>
<evidence type="ECO:0000256" key="5">
    <source>
        <dbReference type="ARBA" id="ARBA00022982"/>
    </source>
</evidence>
<organism evidence="10 11">
    <name type="scientific">Kineothrix alysoides</name>
    <dbReference type="NCBI Taxonomy" id="1469948"/>
    <lineage>
        <taxon>Bacteria</taxon>
        <taxon>Bacillati</taxon>
        <taxon>Bacillota</taxon>
        <taxon>Clostridia</taxon>
        <taxon>Lachnospirales</taxon>
        <taxon>Lachnospiraceae</taxon>
        <taxon>Kineothrix</taxon>
    </lineage>
</organism>
<feature type="binding site" evidence="8">
    <location>
        <position position="411"/>
    </location>
    <ligand>
        <name>[4Fe-4S] cluster</name>
        <dbReference type="ChEBI" id="CHEBI:49883"/>
        <label>2</label>
    </ligand>
</feature>
<evidence type="ECO:0000313" key="10">
    <source>
        <dbReference type="EMBL" id="TCL59951.1"/>
    </source>
</evidence>
<dbReference type="InterPro" id="IPR037225">
    <property type="entry name" value="Nuo51_FMN-bd_sf"/>
</dbReference>
<dbReference type="Pfam" id="PF13375">
    <property type="entry name" value="RnfC_N"/>
    <property type="match status" value="1"/>
</dbReference>
<dbReference type="GO" id="GO:0005886">
    <property type="term" value="C:plasma membrane"/>
    <property type="evidence" value="ECO:0007669"/>
    <property type="project" value="UniProtKB-SubCell"/>
</dbReference>
<dbReference type="EMBL" id="SLUO01000003">
    <property type="protein sequence ID" value="TCL59951.1"/>
    <property type="molecule type" value="Genomic_DNA"/>
</dbReference>
<keyword evidence="8" id="KW-0472">Membrane</keyword>
<dbReference type="NCBIfam" id="NF003454">
    <property type="entry name" value="PRK05035.1"/>
    <property type="match status" value="1"/>
</dbReference>
<gene>
    <name evidence="8" type="primary">rnfC</name>
    <name evidence="10" type="ORF">EDD76_103142</name>
</gene>
<dbReference type="HAMAP" id="MF_00461">
    <property type="entry name" value="RsxC_RnfC"/>
    <property type="match status" value="1"/>
</dbReference>
<keyword evidence="6 8" id="KW-0408">Iron</keyword>
<dbReference type="GO" id="GO:0022900">
    <property type="term" value="P:electron transport chain"/>
    <property type="evidence" value="ECO:0007669"/>
    <property type="project" value="UniProtKB-UniRule"/>
</dbReference>
<evidence type="ECO:0000256" key="7">
    <source>
        <dbReference type="ARBA" id="ARBA00023014"/>
    </source>
</evidence>
<dbReference type="PANTHER" id="PTHR43034:SF2">
    <property type="entry name" value="ION-TRANSLOCATING OXIDOREDUCTASE COMPLEX SUBUNIT C"/>
    <property type="match status" value="1"/>
</dbReference>
<dbReference type="GO" id="GO:0051539">
    <property type="term" value="F:4 iron, 4 sulfur cluster binding"/>
    <property type="evidence" value="ECO:0007669"/>
    <property type="project" value="UniProtKB-KW"/>
</dbReference>
<feature type="binding site" evidence="8">
    <location>
        <position position="372"/>
    </location>
    <ligand>
        <name>[4Fe-4S] cluster</name>
        <dbReference type="ChEBI" id="CHEBI:49883"/>
        <label>1</label>
    </ligand>
</feature>
<dbReference type="OrthoDB" id="9767754at2"/>
<proteinExistence type="inferred from homology"/>
<feature type="binding site" evidence="8">
    <location>
        <position position="408"/>
    </location>
    <ligand>
        <name>[4Fe-4S] cluster</name>
        <dbReference type="ChEBI" id="CHEBI:49883"/>
        <label>2</label>
    </ligand>
</feature>
<keyword evidence="5 8" id="KW-0249">Electron transport</keyword>
<dbReference type="InterPro" id="IPR017900">
    <property type="entry name" value="4Fe4S_Fe_S_CS"/>
</dbReference>
<keyword evidence="11" id="KW-1185">Reference proteome</keyword>
<keyword evidence="4 8" id="KW-0677">Repeat</keyword>
<keyword evidence="7 8" id="KW-0411">Iron-sulfur</keyword>
<keyword evidence="2 8" id="KW-0004">4Fe-4S</keyword>
<evidence type="ECO:0000256" key="2">
    <source>
        <dbReference type="ARBA" id="ARBA00022485"/>
    </source>
</evidence>
<comment type="subunit">
    <text evidence="8">The complex is composed of six subunits: RnfA, RnfB, RnfC, RnfD, RnfE and RnfG.</text>
</comment>
<keyword evidence="8" id="KW-1003">Cell membrane</keyword>
<dbReference type="NCBIfam" id="TIGR01945">
    <property type="entry name" value="rnfC"/>
    <property type="match status" value="1"/>
</dbReference>
<dbReference type="GO" id="GO:0009055">
    <property type="term" value="F:electron transfer activity"/>
    <property type="evidence" value="ECO:0007669"/>
    <property type="project" value="InterPro"/>
</dbReference>
<dbReference type="SUPFAM" id="SSF46548">
    <property type="entry name" value="alpha-helical ferredoxin"/>
    <property type="match status" value="1"/>
</dbReference>
<keyword evidence="3 8" id="KW-0479">Metal-binding</keyword>